<keyword evidence="3" id="KW-1185">Reference proteome</keyword>
<accession>A0A9W5RZH0</accession>
<organism evidence="2 3">
    <name type="scientific">Paenibacillus darwinianus</name>
    <dbReference type="NCBI Taxonomy" id="1380763"/>
    <lineage>
        <taxon>Bacteria</taxon>
        <taxon>Bacillati</taxon>
        <taxon>Bacillota</taxon>
        <taxon>Bacilli</taxon>
        <taxon>Bacillales</taxon>
        <taxon>Paenibacillaceae</taxon>
        <taxon>Paenibacillus</taxon>
    </lineage>
</organism>
<evidence type="ECO:0000259" key="1">
    <source>
        <dbReference type="Pfam" id="PF10057"/>
    </source>
</evidence>
<proteinExistence type="predicted"/>
<name>A0A9W5RZH0_9BACL</name>
<sequence>MVYDAAMVMDGMLCGREGIKVNNRLPVGVLKQEIIKIYNSINQDIFGIGIKSQKIDILGEKVYIFATHKRIPALKTLDDEFRGLTASVDMLLMEKNKKRLKEELEQTLGLSVVAVLKDYDPKAEISGTIIIFKEKLEG</sequence>
<reference evidence="2 3" key="1">
    <citation type="submission" date="2014-02" db="EMBL/GenBank/DDBJ databases">
        <title>Genome sequence of Paenibacillus darwinianus reveals adaptive mechanisms for survival in Antarctic soils.</title>
        <authorList>
            <person name="Dsouza M."/>
            <person name="Taylor M.W."/>
            <person name="Turner S.J."/>
            <person name="Aislabie J."/>
        </authorList>
    </citation>
    <scope>NUCLEOTIDE SEQUENCE [LARGE SCALE GENOMIC DNA]</scope>
    <source>
        <strain evidence="2 3">CE1</strain>
    </source>
</reference>
<dbReference type="Proteomes" id="UP000053750">
    <property type="component" value="Unassembled WGS sequence"/>
</dbReference>
<protein>
    <recommendedName>
        <fullName evidence="1">Na+-translocating membrane potential-generating system MpsC domain-containing protein</fullName>
    </recommendedName>
</protein>
<comment type="caution">
    <text evidence="2">The sequence shown here is derived from an EMBL/GenBank/DDBJ whole genome shotgun (WGS) entry which is preliminary data.</text>
</comment>
<dbReference type="EMBL" id="JFHU01000171">
    <property type="protein sequence ID" value="EXX87006.1"/>
    <property type="molecule type" value="Genomic_DNA"/>
</dbReference>
<evidence type="ECO:0000313" key="3">
    <source>
        <dbReference type="Proteomes" id="UP000053750"/>
    </source>
</evidence>
<evidence type="ECO:0000313" key="2">
    <source>
        <dbReference type="EMBL" id="EXX87006.1"/>
    </source>
</evidence>
<gene>
    <name evidence="2" type="ORF">BG53_04995</name>
</gene>
<dbReference type="InterPro" id="IPR018745">
    <property type="entry name" value="MpsC"/>
</dbReference>
<dbReference type="AlphaFoldDB" id="A0A9W5RZH0"/>
<feature type="domain" description="Na+-translocating membrane potential-generating system MpsC" evidence="1">
    <location>
        <begin position="29"/>
        <end position="133"/>
    </location>
</feature>
<dbReference type="Pfam" id="PF10057">
    <property type="entry name" value="MpsC"/>
    <property type="match status" value="1"/>
</dbReference>